<dbReference type="EMBL" id="BKCP01004294">
    <property type="protein sequence ID" value="GER29861.1"/>
    <property type="molecule type" value="Genomic_DNA"/>
</dbReference>
<evidence type="ECO:0000313" key="1">
    <source>
        <dbReference type="EMBL" id="GER29861.1"/>
    </source>
</evidence>
<dbReference type="AlphaFoldDB" id="A0A5A7PAV5"/>
<dbReference type="Proteomes" id="UP000325081">
    <property type="component" value="Unassembled WGS sequence"/>
</dbReference>
<proteinExistence type="predicted"/>
<dbReference type="GO" id="GO:0016779">
    <property type="term" value="F:nucleotidyltransferase activity"/>
    <property type="evidence" value="ECO:0007669"/>
    <property type="project" value="UniProtKB-KW"/>
</dbReference>
<sequence>MGYAHPKFPYEIPAIFLHPVTLRPTMEEHAWKKYSAQKLRSSSCNDDVNFLDDFHLSRNFSKMKSFTDSNNLPVLRETSMNLGSSMVEMQNDPRCANLLGFPCSPSRAERPYNRPEFCSSQLSPRFYRANGNGNFQW</sequence>
<evidence type="ECO:0000313" key="2">
    <source>
        <dbReference type="Proteomes" id="UP000325081"/>
    </source>
</evidence>
<keyword evidence="2" id="KW-1185">Reference proteome</keyword>
<keyword evidence="1" id="KW-0548">Nucleotidyltransferase</keyword>
<reference evidence="2" key="1">
    <citation type="journal article" date="2019" name="Curr. Biol.">
        <title>Genome Sequence of Striga asiatica Provides Insight into the Evolution of Plant Parasitism.</title>
        <authorList>
            <person name="Yoshida S."/>
            <person name="Kim S."/>
            <person name="Wafula E.K."/>
            <person name="Tanskanen J."/>
            <person name="Kim Y.M."/>
            <person name="Honaas L."/>
            <person name="Yang Z."/>
            <person name="Spallek T."/>
            <person name="Conn C.E."/>
            <person name="Ichihashi Y."/>
            <person name="Cheong K."/>
            <person name="Cui S."/>
            <person name="Der J.P."/>
            <person name="Gundlach H."/>
            <person name="Jiao Y."/>
            <person name="Hori C."/>
            <person name="Ishida J.K."/>
            <person name="Kasahara H."/>
            <person name="Kiba T."/>
            <person name="Kim M.S."/>
            <person name="Koo N."/>
            <person name="Laohavisit A."/>
            <person name="Lee Y.H."/>
            <person name="Lumba S."/>
            <person name="McCourt P."/>
            <person name="Mortimer J.C."/>
            <person name="Mutuku J.M."/>
            <person name="Nomura T."/>
            <person name="Sasaki-Sekimoto Y."/>
            <person name="Seto Y."/>
            <person name="Wang Y."/>
            <person name="Wakatake T."/>
            <person name="Sakakibara H."/>
            <person name="Demura T."/>
            <person name="Yamaguchi S."/>
            <person name="Yoneyama K."/>
            <person name="Manabe R.I."/>
            <person name="Nelson D.C."/>
            <person name="Schulman A.H."/>
            <person name="Timko M.P."/>
            <person name="dePamphilis C.W."/>
            <person name="Choi D."/>
            <person name="Shirasu K."/>
        </authorList>
    </citation>
    <scope>NUCLEOTIDE SEQUENCE [LARGE SCALE GENOMIC DNA]</scope>
    <source>
        <strain evidence="2">cv. UVA1</strain>
    </source>
</reference>
<keyword evidence="1" id="KW-0808">Transferase</keyword>
<protein>
    <submittedName>
        <fullName evidence="1">Sulfate adenylyltransferase</fullName>
    </submittedName>
</protein>
<gene>
    <name evidence="1" type="ORF">STAS_05764</name>
</gene>
<name>A0A5A7PAV5_STRAF</name>
<organism evidence="1 2">
    <name type="scientific">Striga asiatica</name>
    <name type="common">Asiatic witchweed</name>
    <name type="synonym">Buchnera asiatica</name>
    <dbReference type="NCBI Taxonomy" id="4170"/>
    <lineage>
        <taxon>Eukaryota</taxon>
        <taxon>Viridiplantae</taxon>
        <taxon>Streptophyta</taxon>
        <taxon>Embryophyta</taxon>
        <taxon>Tracheophyta</taxon>
        <taxon>Spermatophyta</taxon>
        <taxon>Magnoliopsida</taxon>
        <taxon>eudicotyledons</taxon>
        <taxon>Gunneridae</taxon>
        <taxon>Pentapetalae</taxon>
        <taxon>asterids</taxon>
        <taxon>lamiids</taxon>
        <taxon>Lamiales</taxon>
        <taxon>Orobanchaceae</taxon>
        <taxon>Buchnereae</taxon>
        <taxon>Striga</taxon>
    </lineage>
</organism>
<comment type="caution">
    <text evidence="1">The sequence shown here is derived from an EMBL/GenBank/DDBJ whole genome shotgun (WGS) entry which is preliminary data.</text>
</comment>
<accession>A0A5A7PAV5</accession>